<gene>
    <name evidence="2" type="ORF">HK439_02775</name>
</gene>
<dbReference type="Gene3D" id="3.40.630.30">
    <property type="match status" value="1"/>
</dbReference>
<evidence type="ECO:0000313" key="2">
    <source>
        <dbReference type="EMBL" id="MBD1545170.1"/>
    </source>
</evidence>
<dbReference type="Proteomes" id="UP000598467">
    <property type="component" value="Unassembled WGS sequence"/>
</dbReference>
<dbReference type="SUPFAM" id="SSF55729">
    <property type="entry name" value="Acyl-CoA N-acyltransferases (Nat)"/>
    <property type="match status" value="1"/>
</dbReference>
<dbReference type="AlphaFoldDB" id="A0A926S4J9"/>
<feature type="domain" description="N-acetyltransferase" evidence="1">
    <location>
        <begin position="7"/>
        <end position="162"/>
    </location>
</feature>
<dbReference type="GO" id="GO:0016747">
    <property type="term" value="F:acyltransferase activity, transferring groups other than amino-acyl groups"/>
    <property type="evidence" value="ECO:0007669"/>
    <property type="project" value="InterPro"/>
</dbReference>
<dbReference type="PANTHER" id="PTHR43305">
    <property type="entry name" value="FAMILY N-ACETYLTRANSFERASE, PUTATIVE (AFU_ORTHOLOGUE AFUA_2G01380)-RELATED"/>
    <property type="match status" value="1"/>
</dbReference>
<dbReference type="CDD" id="cd04301">
    <property type="entry name" value="NAT_SF"/>
    <property type="match status" value="1"/>
</dbReference>
<protein>
    <submittedName>
        <fullName evidence="2">GNAT family N-acetyltransferase</fullName>
    </submittedName>
</protein>
<sequence>MQPTSEPLIRPARTPDDMTAAANLFRAYADWLDIDLSYQDFEAELAALPGKYAPPKGEILLALNGDGKAVGCVGLRPIEPEGVCEMKRLYVAPEGRGLGLGNRLVEAILQVAERAGYSEMRLDTLPSMKSAISLYERHGFEPMERYYDTPVAETLFFRRKLVTSSIGGHNVDKRP</sequence>
<organism evidence="2 3">
    <name type="scientific">Roseibium aggregatum</name>
    <dbReference type="NCBI Taxonomy" id="187304"/>
    <lineage>
        <taxon>Bacteria</taxon>
        <taxon>Pseudomonadati</taxon>
        <taxon>Pseudomonadota</taxon>
        <taxon>Alphaproteobacteria</taxon>
        <taxon>Hyphomicrobiales</taxon>
        <taxon>Stappiaceae</taxon>
        <taxon>Roseibium</taxon>
    </lineage>
</organism>
<reference evidence="2" key="1">
    <citation type="submission" date="2020-05" db="EMBL/GenBank/DDBJ databases">
        <title>Identification of trans-AT polyketide cluster in two marine bacteria, producers of a novel glutaramide-containing polyketide sesbanimide D and analogs.</title>
        <authorList>
            <person name="Kacar D."/>
            <person name="Rodriguez P."/>
            <person name="Canedo L."/>
            <person name="Gonzalez E."/>
            <person name="Galan B."/>
            <person name="De La Calle F."/>
            <person name="Garcia J.L."/>
        </authorList>
    </citation>
    <scope>NUCLEOTIDE SEQUENCE</scope>
    <source>
        <strain evidence="2">PHM038</strain>
    </source>
</reference>
<evidence type="ECO:0000313" key="3">
    <source>
        <dbReference type="Proteomes" id="UP000598467"/>
    </source>
</evidence>
<accession>A0A926S4J9</accession>
<name>A0A926S4J9_9HYPH</name>
<proteinExistence type="predicted"/>
<dbReference type="PROSITE" id="PS51186">
    <property type="entry name" value="GNAT"/>
    <property type="match status" value="1"/>
</dbReference>
<comment type="caution">
    <text evidence="2">The sequence shown here is derived from an EMBL/GenBank/DDBJ whole genome shotgun (WGS) entry which is preliminary data.</text>
</comment>
<dbReference type="PANTHER" id="PTHR43305:SF1">
    <property type="entry name" value="FAMILY N-ACETYLTRANSFERASE, PUTATIVE (AFU_ORTHOLOGUE AFUA_2G01380)-RELATED"/>
    <property type="match status" value="1"/>
</dbReference>
<dbReference type="InterPro" id="IPR000182">
    <property type="entry name" value="GNAT_dom"/>
</dbReference>
<dbReference type="EMBL" id="JABFCZ010000003">
    <property type="protein sequence ID" value="MBD1545170.1"/>
    <property type="molecule type" value="Genomic_DNA"/>
</dbReference>
<dbReference type="InterPro" id="IPR016181">
    <property type="entry name" value="Acyl_CoA_acyltransferase"/>
</dbReference>
<dbReference type="Pfam" id="PF00583">
    <property type="entry name" value="Acetyltransf_1"/>
    <property type="match status" value="1"/>
</dbReference>
<evidence type="ECO:0000259" key="1">
    <source>
        <dbReference type="PROSITE" id="PS51186"/>
    </source>
</evidence>
<dbReference type="InterPro" id="IPR052777">
    <property type="entry name" value="Acetyltransferase_Enz"/>
</dbReference>